<reference evidence="2" key="2">
    <citation type="journal article" date="2021" name="PeerJ">
        <title>Extensive microbial diversity within the chicken gut microbiome revealed by metagenomics and culture.</title>
        <authorList>
            <person name="Gilroy R."/>
            <person name="Ravi A."/>
            <person name="Getino M."/>
            <person name="Pursley I."/>
            <person name="Horton D.L."/>
            <person name="Alikhan N.F."/>
            <person name="Baker D."/>
            <person name="Gharbi K."/>
            <person name="Hall N."/>
            <person name="Watson M."/>
            <person name="Adriaenssens E.M."/>
            <person name="Foster-Nyarko E."/>
            <person name="Jarju S."/>
            <person name="Secka A."/>
            <person name="Antonio M."/>
            <person name="Oren A."/>
            <person name="Chaudhuri R.R."/>
            <person name="La Ragione R."/>
            <person name="Hildebrand F."/>
            <person name="Pallen M.J."/>
        </authorList>
    </citation>
    <scope>NUCLEOTIDE SEQUENCE</scope>
    <source>
        <strain evidence="2">10669</strain>
    </source>
</reference>
<dbReference type="SUPFAM" id="SSF63829">
    <property type="entry name" value="Calcium-dependent phosphotriesterase"/>
    <property type="match status" value="1"/>
</dbReference>
<comment type="caution">
    <text evidence="2">The sequence shown here is derived from an EMBL/GenBank/DDBJ whole genome shotgun (WGS) entry which is preliminary data.</text>
</comment>
<evidence type="ECO:0000313" key="3">
    <source>
        <dbReference type="Proteomes" id="UP000886812"/>
    </source>
</evidence>
<dbReference type="Gene3D" id="2.130.10.10">
    <property type="entry name" value="YVTN repeat-like/Quinoprotein amine dehydrogenase"/>
    <property type="match status" value="1"/>
</dbReference>
<protein>
    <recommendedName>
        <fullName evidence="4">ATP/GTP-binding protein</fullName>
    </recommendedName>
</protein>
<organism evidence="2 3">
    <name type="scientific">Candidatus Spyradosoma merdigallinarum</name>
    <dbReference type="NCBI Taxonomy" id="2840950"/>
    <lineage>
        <taxon>Bacteria</taxon>
        <taxon>Pseudomonadati</taxon>
        <taxon>Verrucomicrobiota</taxon>
        <taxon>Opitutia</taxon>
        <taxon>Opitutia incertae sedis</taxon>
        <taxon>Candidatus Spyradosoma</taxon>
    </lineage>
</organism>
<accession>A0A9D1NLA9</accession>
<feature type="chain" id="PRO_5038780590" description="ATP/GTP-binding protein" evidence="1">
    <location>
        <begin position="27"/>
        <end position="299"/>
    </location>
</feature>
<gene>
    <name evidence="2" type="ORF">IAC75_06170</name>
</gene>
<proteinExistence type="predicted"/>
<reference evidence="2" key="1">
    <citation type="submission" date="2020-10" db="EMBL/GenBank/DDBJ databases">
        <authorList>
            <person name="Gilroy R."/>
        </authorList>
    </citation>
    <scope>NUCLEOTIDE SEQUENCE</scope>
    <source>
        <strain evidence="2">10669</strain>
    </source>
</reference>
<dbReference type="InterPro" id="IPR015943">
    <property type="entry name" value="WD40/YVTN_repeat-like_dom_sf"/>
</dbReference>
<dbReference type="AlphaFoldDB" id="A0A9D1NLA9"/>
<keyword evidence="1" id="KW-0732">Signal</keyword>
<evidence type="ECO:0000256" key="1">
    <source>
        <dbReference type="SAM" id="SignalP"/>
    </source>
</evidence>
<dbReference type="Proteomes" id="UP000886812">
    <property type="component" value="Unassembled WGS sequence"/>
</dbReference>
<evidence type="ECO:0008006" key="4">
    <source>
        <dbReference type="Google" id="ProtNLM"/>
    </source>
</evidence>
<dbReference type="EMBL" id="DVOG01000160">
    <property type="protein sequence ID" value="HIV04711.1"/>
    <property type="molecule type" value="Genomic_DNA"/>
</dbReference>
<sequence length="299" mass="32448">MKKEKKHLFGILSAAAALAFLPSCTAAEVVVNGHPESVAEDDDIYYVACIGQQMNPTEKDGDGFIVTMNRRGNIISHNAFPGVRLDAPKGAVIEDGVLYVADVDRIVGISLQAGVIAQIVDLSATGTKYLNDIVEDDDFLYVSATDINKIFRVNLRNGLYEEIRTSEPLNAPNGLEIDNGLLYIAEFATNAAGAPAGKIKAVPVLGANPRPVSVVYAVPGMYDGILLKDEEDFFDNETDYLYFSDWAANGTPGAVKKLNLRTREVENVMPVPANGPADFIIDDGKMWLPAMLDRKVIIR</sequence>
<evidence type="ECO:0000313" key="2">
    <source>
        <dbReference type="EMBL" id="HIV04711.1"/>
    </source>
</evidence>
<name>A0A9D1NLA9_9BACT</name>
<feature type="signal peptide" evidence="1">
    <location>
        <begin position="1"/>
        <end position="26"/>
    </location>
</feature>